<dbReference type="SUPFAM" id="SSF55816">
    <property type="entry name" value="5'-nucleotidase (syn. UDP-sugar hydrolase), C-terminal domain"/>
    <property type="match status" value="1"/>
</dbReference>
<keyword evidence="8 13" id="KW-0732">Signal</keyword>
<dbReference type="OrthoDB" id="7722975at2759"/>
<keyword evidence="10 13" id="KW-0378">Hydrolase</keyword>
<dbReference type="GO" id="GO:0004050">
    <property type="term" value="F:apyrase activity"/>
    <property type="evidence" value="ECO:0007669"/>
    <property type="project" value="UniProtKB-EC"/>
</dbReference>
<name>A0A9N9WLY0_9DIPT</name>
<dbReference type="GO" id="GO:0005886">
    <property type="term" value="C:plasma membrane"/>
    <property type="evidence" value="ECO:0007669"/>
    <property type="project" value="TreeGrafter"/>
</dbReference>
<dbReference type="InterPro" id="IPR004843">
    <property type="entry name" value="Calcineurin-like_PHP"/>
</dbReference>
<keyword evidence="9 13" id="KW-0547">Nucleotide-binding</keyword>
<keyword evidence="12" id="KW-1199">Hemostasis impairing toxin</keyword>
<sequence length="611" mass="68489">MHIKSSLVLNWILVITMFYQAQAQTGPQHNKAVVCYISTWAVYRPDRGSYSIDNFDPNLCTIAIYAFAGLDIANDAIKSLVKYPNYCKNAISQDRFTLSIIHINDFHARFVETNRQSNDCKPDEECIGGYARVVTKVKELLASRENPIYLNAGDNFQGTLWYNIGRWNVTNQFLNMLPADVQTIGNHDFDHDIDGIVPFLERTATPVVIANIDDSEEPTFQNKTKKSVVLIKSGRKIGVIGAILRTTNTIAKTGKLKFFNEAEKVKEEAQRLKDEEGVDIIVVVSHCGIERDMEIAKYGGPNIDIIVGGHSHSFLWSGVDLPPLDKPAYSYPVIVNQTDGHRVLIVQASAYTKYVGDIRLHFDDNGIIQEFDGNPHFLGTDVEQNAEVLEALEPWKEKVNREGQRVVGSIHFRAAGSGCYLGACLMGSLQADAMAYAAFEEDKEEGAWTFATIAITNPGGVRGSLEPGLLTYSNLVTTTPFENTIDKLEIQGKYLREAFEFSARYDSPSILQTSGVRVVYNMTKAAYSRVHSLQVLCRICEVPRYEDIQDDTWYRVMLNNFILQNGDNFAMLRDNMRNHQVGPVDIDALTKYVEAQSPITMLPPHGRVSFI</sequence>
<keyword evidence="5" id="KW-0964">Secreted</keyword>
<dbReference type="InterPro" id="IPR006146">
    <property type="entry name" value="5'-Nucleotdase_CS"/>
</dbReference>
<feature type="chain" id="PRO_5040530570" description="apyrase" evidence="13">
    <location>
        <begin position="24"/>
        <end position="611"/>
    </location>
</feature>
<dbReference type="PRINTS" id="PR01607">
    <property type="entry name" value="APYRASEFAMLY"/>
</dbReference>
<dbReference type="Proteomes" id="UP001153620">
    <property type="component" value="Chromosome 1"/>
</dbReference>
<dbReference type="PANTHER" id="PTHR11575:SF32">
    <property type="entry name" value="APYRASE-LIKE PROTEIN"/>
    <property type="match status" value="1"/>
</dbReference>
<dbReference type="InterPro" id="IPR008334">
    <property type="entry name" value="5'-Nucleotdase_C"/>
</dbReference>
<dbReference type="InterPro" id="IPR006179">
    <property type="entry name" value="5_nucleotidase/apyrase"/>
</dbReference>
<evidence type="ECO:0000256" key="12">
    <source>
        <dbReference type="ARBA" id="ARBA00023240"/>
    </source>
</evidence>
<keyword evidence="4" id="KW-1201">Platelet aggregation inhibiting toxin</keyword>
<comment type="similarity">
    <text evidence="2 13">Belongs to the 5'-nucleotidase family.</text>
</comment>
<evidence type="ECO:0000256" key="7">
    <source>
        <dbReference type="ARBA" id="ARBA00022723"/>
    </source>
</evidence>
<evidence type="ECO:0000256" key="1">
    <source>
        <dbReference type="ARBA" id="ARBA00004613"/>
    </source>
</evidence>
<evidence type="ECO:0000256" key="10">
    <source>
        <dbReference type="ARBA" id="ARBA00022801"/>
    </source>
</evidence>
<evidence type="ECO:0000313" key="16">
    <source>
        <dbReference type="EMBL" id="CAG9800741.1"/>
    </source>
</evidence>
<evidence type="ECO:0000256" key="8">
    <source>
        <dbReference type="ARBA" id="ARBA00022729"/>
    </source>
</evidence>
<dbReference type="EC" id="3.6.1.5" evidence="3"/>
<evidence type="ECO:0000256" key="2">
    <source>
        <dbReference type="ARBA" id="ARBA00006654"/>
    </source>
</evidence>
<dbReference type="SUPFAM" id="SSF51445">
    <property type="entry name" value="(Trans)glycosidases"/>
    <property type="match status" value="1"/>
</dbReference>
<reference evidence="16" key="2">
    <citation type="submission" date="2022-10" db="EMBL/GenBank/DDBJ databases">
        <authorList>
            <consortium name="ENA_rothamsted_submissions"/>
            <consortium name="culmorum"/>
            <person name="King R."/>
        </authorList>
    </citation>
    <scope>NUCLEOTIDE SEQUENCE</scope>
</reference>
<evidence type="ECO:0000259" key="14">
    <source>
        <dbReference type="Pfam" id="PF00149"/>
    </source>
</evidence>
<dbReference type="PROSITE" id="PS00785">
    <property type="entry name" value="5_NUCLEOTIDASE_1"/>
    <property type="match status" value="1"/>
</dbReference>
<evidence type="ECO:0000256" key="3">
    <source>
        <dbReference type="ARBA" id="ARBA00012148"/>
    </source>
</evidence>
<dbReference type="InterPro" id="IPR029052">
    <property type="entry name" value="Metallo-depent_PP-like"/>
</dbReference>
<evidence type="ECO:0000256" key="6">
    <source>
        <dbReference type="ARBA" id="ARBA00022656"/>
    </source>
</evidence>
<dbReference type="Pfam" id="PF02872">
    <property type="entry name" value="5_nucleotid_C"/>
    <property type="match status" value="1"/>
</dbReference>
<dbReference type="GO" id="GO:0000166">
    <property type="term" value="F:nucleotide binding"/>
    <property type="evidence" value="ECO:0007669"/>
    <property type="project" value="UniProtKB-KW"/>
</dbReference>
<dbReference type="Gene3D" id="3.20.20.80">
    <property type="entry name" value="Glycosidases"/>
    <property type="match status" value="1"/>
</dbReference>
<feature type="domain" description="Calcineurin-like phosphoesterase" evidence="14">
    <location>
        <begin position="99"/>
        <end position="313"/>
    </location>
</feature>
<evidence type="ECO:0000256" key="4">
    <source>
        <dbReference type="ARBA" id="ARBA00022442"/>
    </source>
</evidence>
<dbReference type="FunFam" id="3.60.21.10:FF:000020">
    <property type="entry name" value="NT5E isoform 4"/>
    <property type="match status" value="1"/>
</dbReference>
<dbReference type="InterPro" id="IPR017853">
    <property type="entry name" value="GH"/>
</dbReference>
<evidence type="ECO:0000256" key="13">
    <source>
        <dbReference type="RuleBase" id="RU362119"/>
    </source>
</evidence>
<keyword evidence="7" id="KW-0479">Metal-binding</keyword>
<dbReference type="GO" id="GO:0046872">
    <property type="term" value="F:metal ion binding"/>
    <property type="evidence" value="ECO:0007669"/>
    <property type="project" value="UniProtKB-KW"/>
</dbReference>
<dbReference type="GO" id="GO:0090729">
    <property type="term" value="F:toxin activity"/>
    <property type="evidence" value="ECO:0007669"/>
    <property type="project" value="UniProtKB-KW"/>
</dbReference>
<dbReference type="Gene3D" id="3.90.780.10">
    <property type="entry name" value="5'-Nucleotidase, C-terminal domain"/>
    <property type="match status" value="1"/>
</dbReference>
<dbReference type="GO" id="GO:0008253">
    <property type="term" value="F:5'-nucleotidase activity"/>
    <property type="evidence" value="ECO:0007669"/>
    <property type="project" value="TreeGrafter"/>
</dbReference>
<dbReference type="AlphaFoldDB" id="A0A9N9WLY0"/>
<accession>A0A9N9WLY0</accession>
<evidence type="ECO:0000313" key="17">
    <source>
        <dbReference type="Proteomes" id="UP001153620"/>
    </source>
</evidence>
<dbReference type="GO" id="GO:0005576">
    <property type="term" value="C:extracellular region"/>
    <property type="evidence" value="ECO:0007669"/>
    <property type="project" value="UniProtKB-SubCell"/>
</dbReference>
<feature type="signal peptide" evidence="13">
    <location>
        <begin position="1"/>
        <end position="23"/>
    </location>
</feature>
<evidence type="ECO:0000256" key="5">
    <source>
        <dbReference type="ARBA" id="ARBA00022525"/>
    </source>
</evidence>
<dbReference type="InterPro" id="IPR036907">
    <property type="entry name" value="5'-Nucleotdase_C_sf"/>
</dbReference>
<gene>
    <name evidence="16" type="ORF">CHIRRI_LOCUS3679</name>
</gene>
<keyword evidence="17" id="KW-1185">Reference proteome</keyword>
<feature type="domain" description="5'-Nucleotidase C-terminal" evidence="15">
    <location>
        <begin position="414"/>
        <end position="573"/>
    </location>
</feature>
<dbReference type="CDD" id="cd07409">
    <property type="entry name" value="MPP_CD73_N"/>
    <property type="match status" value="1"/>
</dbReference>
<organism evidence="16 17">
    <name type="scientific">Chironomus riparius</name>
    <dbReference type="NCBI Taxonomy" id="315576"/>
    <lineage>
        <taxon>Eukaryota</taxon>
        <taxon>Metazoa</taxon>
        <taxon>Ecdysozoa</taxon>
        <taxon>Arthropoda</taxon>
        <taxon>Hexapoda</taxon>
        <taxon>Insecta</taxon>
        <taxon>Pterygota</taxon>
        <taxon>Neoptera</taxon>
        <taxon>Endopterygota</taxon>
        <taxon>Diptera</taxon>
        <taxon>Nematocera</taxon>
        <taxon>Chironomoidea</taxon>
        <taxon>Chironomidae</taxon>
        <taxon>Chironominae</taxon>
        <taxon>Chironomus</taxon>
    </lineage>
</organism>
<dbReference type="PANTHER" id="PTHR11575">
    <property type="entry name" value="5'-NUCLEOTIDASE-RELATED"/>
    <property type="match status" value="1"/>
</dbReference>
<dbReference type="Pfam" id="PF00149">
    <property type="entry name" value="Metallophos"/>
    <property type="match status" value="1"/>
</dbReference>
<proteinExistence type="inferred from homology"/>
<dbReference type="GO" id="GO:0006196">
    <property type="term" value="P:AMP catabolic process"/>
    <property type="evidence" value="ECO:0007669"/>
    <property type="project" value="TreeGrafter"/>
</dbReference>
<dbReference type="SUPFAM" id="SSF56300">
    <property type="entry name" value="Metallo-dependent phosphatases"/>
    <property type="match status" value="1"/>
</dbReference>
<protein>
    <recommendedName>
        <fullName evidence="3">apyrase</fullName>
        <ecNumber evidence="3">3.6.1.5</ecNumber>
    </recommendedName>
</protein>
<reference evidence="16" key="1">
    <citation type="submission" date="2022-01" db="EMBL/GenBank/DDBJ databases">
        <authorList>
            <person name="King R."/>
        </authorList>
    </citation>
    <scope>NUCLEOTIDE SEQUENCE</scope>
</reference>
<evidence type="ECO:0000256" key="9">
    <source>
        <dbReference type="ARBA" id="ARBA00022741"/>
    </source>
</evidence>
<evidence type="ECO:0000256" key="11">
    <source>
        <dbReference type="ARBA" id="ARBA00023180"/>
    </source>
</evidence>
<dbReference type="Gene3D" id="3.60.21.10">
    <property type="match status" value="1"/>
</dbReference>
<dbReference type="EMBL" id="OU895877">
    <property type="protein sequence ID" value="CAG9800741.1"/>
    <property type="molecule type" value="Genomic_DNA"/>
</dbReference>
<keyword evidence="6" id="KW-0800">Toxin</keyword>
<keyword evidence="11" id="KW-0325">Glycoprotein</keyword>
<comment type="subcellular location">
    <subcellularLocation>
        <location evidence="1">Secreted</location>
    </subcellularLocation>
</comment>
<evidence type="ECO:0000259" key="15">
    <source>
        <dbReference type="Pfam" id="PF02872"/>
    </source>
</evidence>